<gene>
    <name evidence="1" type="ORF">BIW11_02859</name>
</gene>
<proteinExistence type="predicted"/>
<sequence length="120" mass="14225">MKDHHTKDVTERYVPTLDRGRTTAETLETLPRRNAQVMDLDERIRNDREPYTLHPLLSSYLQQYLLSFSELLRRLENCEMSYRNFREPGENLAALLESFHAKAHNYEVALLVSAIRKIRH</sequence>
<organism evidence="1 2">
    <name type="scientific">Tropilaelaps mercedesae</name>
    <dbReference type="NCBI Taxonomy" id="418985"/>
    <lineage>
        <taxon>Eukaryota</taxon>
        <taxon>Metazoa</taxon>
        <taxon>Ecdysozoa</taxon>
        <taxon>Arthropoda</taxon>
        <taxon>Chelicerata</taxon>
        <taxon>Arachnida</taxon>
        <taxon>Acari</taxon>
        <taxon>Parasitiformes</taxon>
        <taxon>Mesostigmata</taxon>
        <taxon>Gamasina</taxon>
        <taxon>Dermanyssoidea</taxon>
        <taxon>Laelapidae</taxon>
        <taxon>Tropilaelaps</taxon>
    </lineage>
</organism>
<reference evidence="1 2" key="1">
    <citation type="journal article" date="2017" name="Gigascience">
        <title>Draft genome of the honey bee ectoparasitic mite, Tropilaelaps mercedesae, is shaped by the parasitic life history.</title>
        <authorList>
            <person name="Dong X."/>
            <person name="Armstrong S.D."/>
            <person name="Xia D."/>
            <person name="Makepeace B.L."/>
            <person name="Darby A.C."/>
            <person name="Kadowaki T."/>
        </authorList>
    </citation>
    <scope>NUCLEOTIDE SEQUENCE [LARGE SCALE GENOMIC DNA]</scope>
    <source>
        <strain evidence="1">Wuxi-XJTLU</strain>
    </source>
</reference>
<dbReference type="Proteomes" id="UP000192247">
    <property type="component" value="Unassembled WGS sequence"/>
</dbReference>
<evidence type="ECO:0000313" key="1">
    <source>
        <dbReference type="EMBL" id="OQR77774.1"/>
    </source>
</evidence>
<name>A0A1V9XW94_9ACAR</name>
<accession>A0A1V9XW94</accession>
<dbReference type="AlphaFoldDB" id="A0A1V9XW94"/>
<evidence type="ECO:0000313" key="2">
    <source>
        <dbReference type="Proteomes" id="UP000192247"/>
    </source>
</evidence>
<keyword evidence="2" id="KW-1185">Reference proteome</keyword>
<dbReference type="InParanoid" id="A0A1V9XW94"/>
<comment type="caution">
    <text evidence="1">The sequence shown here is derived from an EMBL/GenBank/DDBJ whole genome shotgun (WGS) entry which is preliminary data.</text>
</comment>
<dbReference type="EMBL" id="MNPL01003067">
    <property type="protein sequence ID" value="OQR77774.1"/>
    <property type="molecule type" value="Genomic_DNA"/>
</dbReference>
<protein>
    <submittedName>
        <fullName evidence="1">Uncharacterized protein</fullName>
    </submittedName>
</protein>